<dbReference type="EMBL" id="LWDF02000815">
    <property type="protein sequence ID" value="KAE8242023.1"/>
    <property type="molecule type" value="Genomic_DNA"/>
</dbReference>
<reference evidence="2" key="2">
    <citation type="journal article" date="2019" name="IMA Fungus">
        <title>Genome sequencing and comparison of five Tilletia species to identify candidate genes for the detection of regulated species infecting wheat.</title>
        <authorList>
            <person name="Nguyen H.D.T."/>
            <person name="Sultana T."/>
            <person name="Kesanakurti P."/>
            <person name="Hambleton S."/>
        </authorList>
    </citation>
    <scope>NUCLEOTIDE SEQUENCE</scope>
    <source>
        <strain evidence="2">DAOMC 236416</strain>
    </source>
</reference>
<evidence type="ECO:0000313" key="2">
    <source>
        <dbReference type="EMBL" id="KAE8242023.1"/>
    </source>
</evidence>
<feature type="compositionally biased region" description="Polar residues" evidence="1">
    <location>
        <begin position="177"/>
        <end position="187"/>
    </location>
</feature>
<sequence length="187" mass="20235">MVTMLRIPRNNPTLQELRQELGECEPDWRETTGIQLNTTESPSTPATTAPASSVSPAVRRAAGQSMVRSASAPVIPAAPASTPRSAPGPNASTARYDPSKITPAKNGEKRKYTRASGETIELRHPCTRCNGDHFNFEHDHLVGPQVRTLDVDDPSSPVAAVNVVSWHDDPEHGEDPQNFTSSTMTEN</sequence>
<name>A0A177TF77_9BASI</name>
<dbReference type="AlphaFoldDB" id="A0A177TF77"/>
<dbReference type="Proteomes" id="UP000077521">
    <property type="component" value="Unassembled WGS sequence"/>
</dbReference>
<evidence type="ECO:0000256" key="1">
    <source>
        <dbReference type="SAM" id="MobiDB-lite"/>
    </source>
</evidence>
<organism evidence="2 3">
    <name type="scientific">Tilletia indica</name>
    <dbReference type="NCBI Taxonomy" id="43049"/>
    <lineage>
        <taxon>Eukaryota</taxon>
        <taxon>Fungi</taxon>
        <taxon>Dikarya</taxon>
        <taxon>Basidiomycota</taxon>
        <taxon>Ustilaginomycotina</taxon>
        <taxon>Exobasidiomycetes</taxon>
        <taxon>Tilletiales</taxon>
        <taxon>Tilletiaceae</taxon>
        <taxon>Tilletia</taxon>
    </lineage>
</organism>
<feature type="compositionally biased region" description="Low complexity" evidence="1">
    <location>
        <begin position="38"/>
        <end position="62"/>
    </location>
</feature>
<evidence type="ECO:0000313" key="3">
    <source>
        <dbReference type="Proteomes" id="UP000077521"/>
    </source>
</evidence>
<reference evidence="2" key="1">
    <citation type="submission" date="2016-04" db="EMBL/GenBank/DDBJ databases">
        <authorList>
            <person name="Nguyen H.D."/>
            <person name="Samba Siva P."/>
            <person name="Cullis J."/>
            <person name="Levesque C.A."/>
            <person name="Hambleton S."/>
        </authorList>
    </citation>
    <scope>NUCLEOTIDE SEQUENCE</scope>
    <source>
        <strain evidence="2">DAOMC 236416</strain>
    </source>
</reference>
<feature type="region of interest" description="Disordered" evidence="1">
    <location>
        <begin position="21"/>
        <end position="115"/>
    </location>
</feature>
<feature type="compositionally biased region" description="Basic and acidic residues" evidence="1">
    <location>
        <begin position="21"/>
        <end position="30"/>
    </location>
</feature>
<feature type="compositionally biased region" description="Basic and acidic residues" evidence="1">
    <location>
        <begin position="166"/>
        <end position="175"/>
    </location>
</feature>
<protein>
    <submittedName>
        <fullName evidence="2">Uncharacterized protein</fullName>
    </submittedName>
</protein>
<gene>
    <name evidence="2" type="ORF">A4X13_0g7157</name>
</gene>
<accession>A0A177TF77</accession>
<comment type="caution">
    <text evidence="2">The sequence shown here is derived from an EMBL/GenBank/DDBJ whole genome shotgun (WGS) entry which is preliminary data.</text>
</comment>
<keyword evidence="3" id="KW-1185">Reference proteome</keyword>
<feature type="compositionally biased region" description="Low complexity" evidence="1">
    <location>
        <begin position="69"/>
        <end position="89"/>
    </location>
</feature>
<feature type="region of interest" description="Disordered" evidence="1">
    <location>
        <begin position="166"/>
        <end position="187"/>
    </location>
</feature>
<proteinExistence type="predicted"/>